<dbReference type="CDD" id="cd06225">
    <property type="entry name" value="HAMP"/>
    <property type="match status" value="1"/>
</dbReference>
<accession>A0ABS1EYV6</accession>
<keyword evidence="7" id="KW-1133">Transmembrane helix</keyword>
<comment type="subcellular location">
    <subcellularLocation>
        <location evidence="1">Cell inner membrane</location>
        <topology evidence="1">Multi-pass membrane protein</topology>
    </subcellularLocation>
</comment>
<protein>
    <submittedName>
        <fullName evidence="11">MCP four helix bundle domain-containing protein</fullName>
    </submittedName>
</protein>
<evidence type="ECO:0000259" key="10">
    <source>
        <dbReference type="PROSITE" id="PS50885"/>
    </source>
</evidence>
<dbReference type="EMBL" id="JAENHM010000008">
    <property type="protein sequence ID" value="MBK1836343.1"/>
    <property type="molecule type" value="Genomic_DNA"/>
</dbReference>
<dbReference type="InterPro" id="IPR024478">
    <property type="entry name" value="HlyB_4HB_MCP"/>
</dbReference>
<dbReference type="PANTHER" id="PTHR32089">
    <property type="entry name" value="METHYL-ACCEPTING CHEMOTAXIS PROTEIN MCPB"/>
    <property type="match status" value="1"/>
</dbReference>
<dbReference type="PRINTS" id="PR00260">
    <property type="entry name" value="CHEMTRNSDUCR"/>
</dbReference>
<evidence type="ECO:0000256" key="5">
    <source>
        <dbReference type="PROSITE-ProRule" id="PRU00284"/>
    </source>
</evidence>
<feature type="domain" description="T-SNARE coiled-coil homology" evidence="9">
    <location>
        <begin position="459"/>
        <end position="521"/>
    </location>
</feature>
<dbReference type="PROSITE" id="PS50111">
    <property type="entry name" value="CHEMOTAXIS_TRANSDUC_2"/>
    <property type="match status" value="1"/>
</dbReference>
<dbReference type="PANTHER" id="PTHR32089:SF112">
    <property type="entry name" value="LYSOZYME-LIKE PROTEIN-RELATED"/>
    <property type="match status" value="1"/>
</dbReference>
<dbReference type="InterPro" id="IPR004089">
    <property type="entry name" value="MCPsignal_dom"/>
</dbReference>
<keyword evidence="7" id="KW-0812">Transmembrane</keyword>
<evidence type="ECO:0000313" key="12">
    <source>
        <dbReference type="Proteomes" id="UP000652760"/>
    </source>
</evidence>
<evidence type="ECO:0000256" key="4">
    <source>
        <dbReference type="ARBA" id="ARBA00029447"/>
    </source>
</evidence>
<dbReference type="RefSeq" id="WP_200190545.1">
    <property type="nucleotide sequence ID" value="NZ_JAENHM010000008.1"/>
</dbReference>
<dbReference type="InterPro" id="IPR004090">
    <property type="entry name" value="Chemotax_Me-accpt_rcpt"/>
</dbReference>
<dbReference type="SMART" id="SM00283">
    <property type="entry name" value="MA"/>
    <property type="match status" value="1"/>
</dbReference>
<evidence type="ECO:0000256" key="3">
    <source>
        <dbReference type="ARBA" id="ARBA00023224"/>
    </source>
</evidence>
<evidence type="ECO:0000256" key="6">
    <source>
        <dbReference type="SAM" id="Coils"/>
    </source>
</evidence>
<evidence type="ECO:0000313" key="11">
    <source>
        <dbReference type="EMBL" id="MBK1836343.1"/>
    </source>
</evidence>
<dbReference type="Gene3D" id="6.10.340.10">
    <property type="match status" value="1"/>
</dbReference>
<gene>
    <name evidence="11" type="ORF">JHL17_02870</name>
</gene>
<feature type="domain" description="Methyl-accepting transducer" evidence="8">
    <location>
        <begin position="307"/>
        <end position="536"/>
    </location>
</feature>
<feature type="transmembrane region" description="Helical" evidence="7">
    <location>
        <begin position="190"/>
        <end position="211"/>
    </location>
</feature>
<evidence type="ECO:0000256" key="1">
    <source>
        <dbReference type="ARBA" id="ARBA00004429"/>
    </source>
</evidence>
<dbReference type="Pfam" id="PF00672">
    <property type="entry name" value="HAMP"/>
    <property type="match status" value="1"/>
</dbReference>
<feature type="domain" description="HAMP" evidence="10">
    <location>
        <begin position="213"/>
        <end position="266"/>
    </location>
</feature>
<comment type="similarity">
    <text evidence="4">Belongs to the methyl-accepting chemotaxis (MCP) protein family.</text>
</comment>
<evidence type="ECO:0000256" key="2">
    <source>
        <dbReference type="ARBA" id="ARBA00022519"/>
    </source>
</evidence>
<keyword evidence="3 5" id="KW-0807">Transducer</keyword>
<dbReference type="Pfam" id="PF12729">
    <property type="entry name" value="4HB_MCP_1"/>
    <property type="match status" value="1"/>
</dbReference>
<dbReference type="InterPro" id="IPR003660">
    <property type="entry name" value="HAMP_dom"/>
</dbReference>
<evidence type="ECO:0000259" key="8">
    <source>
        <dbReference type="PROSITE" id="PS50111"/>
    </source>
</evidence>
<keyword evidence="2" id="KW-1003">Cell membrane</keyword>
<keyword evidence="2" id="KW-0997">Cell inner membrane</keyword>
<dbReference type="Proteomes" id="UP000652760">
    <property type="component" value="Unassembled WGS sequence"/>
</dbReference>
<keyword evidence="12" id="KW-1185">Reference proteome</keyword>
<dbReference type="Gene3D" id="1.10.287.950">
    <property type="entry name" value="Methyl-accepting chemotaxis protein"/>
    <property type="match status" value="1"/>
</dbReference>
<comment type="caution">
    <text evidence="11">The sequence shown here is derived from an EMBL/GenBank/DDBJ whole genome shotgun (WGS) entry which is preliminary data.</text>
</comment>
<reference evidence="12" key="1">
    <citation type="submission" date="2021-01" db="EMBL/GenBank/DDBJ databases">
        <title>Genome public.</title>
        <authorList>
            <person name="Liu C."/>
            <person name="Sun Q."/>
        </authorList>
    </citation>
    <scope>NUCLEOTIDE SEQUENCE [LARGE SCALE GENOMIC DNA]</scope>
    <source>
        <strain evidence="12">YIM B02556</strain>
    </source>
</reference>
<dbReference type="SUPFAM" id="SSF58104">
    <property type="entry name" value="Methyl-accepting chemotaxis protein (MCP) signaling domain"/>
    <property type="match status" value="1"/>
</dbReference>
<evidence type="ECO:0000256" key="7">
    <source>
        <dbReference type="SAM" id="Phobius"/>
    </source>
</evidence>
<proteinExistence type="inferred from homology"/>
<dbReference type="InterPro" id="IPR000727">
    <property type="entry name" value="T_SNARE_dom"/>
</dbReference>
<keyword evidence="7" id="KW-0472">Membrane</keyword>
<name>A0ABS1EYV6_9PROT</name>
<dbReference type="PROSITE" id="PS50192">
    <property type="entry name" value="T_SNARE"/>
    <property type="match status" value="1"/>
</dbReference>
<dbReference type="Pfam" id="PF00015">
    <property type="entry name" value="MCPsignal"/>
    <property type="match status" value="1"/>
</dbReference>
<keyword evidence="6" id="KW-0175">Coiled coil</keyword>
<feature type="coiled-coil region" evidence="6">
    <location>
        <begin position="308"/>
        <end position="335"/>
    </location>
</feature>
<organism evidence="11 12">
    <name type="scientific">Azospirillum endophyticum</name>
    <dbReference type="NCBI Taxonomy" id="2800326"/>
    <lineage>
        <taxon>Bacteria</taxon>
        <taxon>Pseudomonadati</taxon>
        <taxon>Pseudomonadota</taxon>
        <taxon>Alphaproteobacteria</taxon>
        <taxon>Rhodospirillales</taxon>
        <taxon>Azospirillaceae</taxon>
        <taxon>Azospirillum</taxon>
    </lineage>
</organism>
<dbReference type="SMART" id="SM00304">
    <property type="entry name" value="HAMP"/>
    <property type="match status" value="1"/>
</dbReference>
<sequence>MSFTNLPISTKILAALGLLAALTIGVAVLSVNALATLNGQTNKLATDDSQTLYMAVSANEKMTRIQELVFEHILGSEAAELARLEGGIDRERRELQQLLAALKPFMDGETERRLFTATESDIETYLGAVAAVLDLSRKGEDSEAVRTMKERCLSVYNEVDELLAKIAEGQSGDLKESAEVANAIYASVRLTLLVVVGIGFVIAFSLSMLLVRGQITGPLNRMTEAMRRLADGDLSVEVTVGGRSDEIGQMAGAVLVFKENALSVRRLEAEQAEDKRRAEDERRGAMQALADAFEGRVKGVVEAVAGSAASMQDTARRLNEAAEQTNREVEAAGAASTQASANVQTVAVATEQLGGSIGEISQRTGQSREMAVEAGTQAGRGKDLVESLDLASRRIGEVVTLINSIAGQTNLLALNATIEAARAGEHGKGFAVVASEVKALATQTARATDEIIAQVSAVQQVATQTAQAITQISGTVGRIEEIATGIAGAVEEQSAATQGIGQSANEAARGTEALTRSIRTIADAAGSTTQGAAVVLQSAGDLANEAQVLRNEVASLMAEIRAA</sequence>
<dbReference type="PROSITE" id="PS50885">
    <property type="entry name" value="HAMP"/>
    <property type="match status" value="1"/>
</dbReference>
<evidence type="ECO:0000259" key="9">
    <source>
        <dbReference type="PROSITE" id="PS50192"/>
    </source>
</evidence>